<dbReference type="EMBL" id="JAWDGP010006879">
    <property type="protein sequence ID" value="KAK3733812.1"/>
    <property type="molecule type" value="Genomic_DNA"/>
</dbReference>
<comment type="caution">
    <text evidence="2">The sequence shown here is derived from an EMBL/GenBank/DDBJ whole genome shotgun (WGS) entry which is preliminary data.</text>
</comment>
<protein>
    <submittedName>
        <fullName evidence="2">Uncharacterized protein</fullName>
    </submittedName>
</protein>
<dbReference type="Proteomes" id="UP001283361">
    <property type="component" value="Unassembled WGS sequence"/>
</dbReference>
<evidence type="ECO:0000313" key="3">
    <source>
        <dbReference type="Proteomes" id="UP001283361"/>
    </source>
</evidence>
<name>A0AAE0Y5H4_9GAST</name>
<dbReference type="AlphaFoldDB" id="A0AAE0Y5H4"/>
<feature type="compositionally biased region" description="Polar residues" evidence="1">
    <location>
        <begin position="32"/>
        <end position="44"/>
    </location>
</feature>
<accession>A0AAE0Y5H4</accession>
<gene>
    <name evidence="2" type="ORF">RRG08_014465</name>
</gene>
<evidence type="ECO:0000256" key="1">
    <source>
        <dbReference type="SAM" id="MobiDB-lite"/>
    </source>
</evidence>
<evidence type="ECO:0000313" key="2">
    <source>
        <dbReference type="EMBL" id="KAK3733812.1"/>
    </source>
</evidence>
<keyword evidence="3" id="KW-1185">Reference proteome</keyword>
<organism evidence="2 3">
    <name type="scientific">Elysia crispata</name>
    <name type="common">lettuce slug</name>
    <dbReference type="NCBI Taxonomy" id="231223"/>
    <lineage>
        <taxon>Eukaryota</taxon>
        <taxon>Metazoa</taxon>
        <taxon>Spiralia</taxon>
        <taxon>Lophotrochozoa</taxon>
        <taxon>Mollusca</taxon>
        <taxon>Gastropoda</taxon>
        <taxon>Heterobranchia</taxon>
        <taxon>Euthyneura</taxon>
        <taxon>Panpulmonata</taxon>
        <taxon>Sacoglossa</taxon>
        <taxon>Placobranchoidea</taxon>
        <taxon>Plakobranchidae</taxon>
        <taxon>Elysia</taxon>
    </lineage>
</organism>
<reference evidence="2" key="1">
    <citation type="journal article" date="2023" name="G3 (Bethesda)">
        <title>A reference genome for the long-term kleptoplast-retaining sea slug Elysia crispata morphotype clarki.</title>
        <authorList>
            <person name="Eastman K.E."/>
            <person name="Pendleton A.L."/>
            <person name="Shaikh M.A."/>
            <person name="Suttiyut T."/>
            <person name="Ogas R."/>
            <person name="Tomko P."/>
            <person name="Gavelis G."/>
            <person name="Widhalm J.R."/>
            <person name="Wisecaver J.H."/>
        </authorList>
    </citation>
    <scope>NUCLEOTIDE SEQUENCE</scope>
    <source>
        <strain evidence="2">ECLA1</strain>
    </source>
</reference>
<proteinExistence type="predicted"/>
<sequence>MLIFAGRRAQWTPQHCAWRAALCKERTQNIISPGEDQSTTTLTPETAKRGVNAIPDNLEATSDLGFQQKRRV</sequence>
<feature type="region of interest" description="Disordered" evidence="1">
    <location>
        <begin position="32"/>
        <end position="72"/>
    </location>
</feature>